<dbReference type="EMBL" id="CP120373">
    <property type="protein sequence ID" value="WEX86636.1"/>
    <property type="molecule type" value="Genomic_DNA"/>
</dbReference>
<accession>A0ABY8DC64</accession>
<organism evidence="1 2">
    <name type="scientific">Sinorhizobium garamanticum</name>
    <dbReference type="NCBI Taxonomy" id="680247"/>
    <lineage>
        <taxon>Bacteria</taxon>
        <taxon>Pseudomonadati</taxon>
        <taxon>Pseudomonadota</taxon>
        <taxon>Alphaproteobacteria</taxon>
        <taxon>Hyphomicrobiales</taxon>
        <taxon>Rhizobiaceae</taxon>
        <taxon>Sinorhizobium/Ensifer group</taxon>
        <taxon>Sinorhizobium</taxon>
    </lineage>
</organism>
<dbReference type="Proteomes" id="UP001229355">
    <property type="component" value="Chromosome 1"/>
</dbReference>
<keyword evidence="2" id="KW-1185">Reference proteome</keyword>
<sequence>MLEIVLAVDRCAHTFFQRYLHRGWLGQRVPIQGQALAVECCYMQSTMYINAKRIFLLSILERALLKPV</sequence>
<name>A0ABY8DC64_9HYPH</name>
<evidence type="ECO:0000313" key="2">
    <source>
        <dbReference type="Proteomes" id="UP001229355"/>
    </source>
</evidence>
<evidence type="ECO:0000313" key="1">
    <source>
        <dbReference type="EMBL" id="WEX86636.1"/>
    </source>
</evidence>
<protein>
    <submittedName>
        <fullName evidence="1">Uncharacterized protein</fullName>
    </submittedName>
</protein>
<reference evidence="1 2" key="1">
    <citation type="submission" date="2023-03" db="EMBL/GenBank/DDBJ databases">
        <authorList>
            <person name="Kaur S."/>
            <person name="Espinosa-Saiz D."/>
            <person name="Velazquez E."/>
            <person name="Menendez E."/>
            <person name="diCenzo G.C."/>
        </authorList>
    </citation>
    <scope>NUCLEOTIDE SEQUENCE [LARGE SCALE GENOMIC DNA]</scope>
    <source>
        <strain evidence="1 2">LMG 24692</strain>
    </source>
</reference>
<dbReference type="RefSeq" id="WP_280658704.1">
    <property type="nucleotide sequence ID" value="NZ_CP120373.1"/>
</dbReference>
<proteinExistence type="predicted"/>
<gene>
    <name evidence="1" type="ORF">PZN02_002938</name>
</gene>